<keyword evidence="1" id="KW-0732">Signal</keyword>
<gene>
    <name evidence="2" type="ORF">TKK_000470</name>
</gene>
<evidence type="ECO:0000313" key="3">
    <source>
        <dbReference type="Proteomes" id="UP001627154"/>
    </source>
</evidence>
<keyword evidence="3" id="KW-1185">Reference proteome</keyword>
<comment type="caution">
    <text evidence="2">The sequence shown here is derived from an EMBL/GenBank/DDBJ whole genome shotgun (WGS) entry which is preliminary data.</text>
</comment>
<dbReference type="EMBL" id="JBJJXI010000007">
    <property type="protein sequence ID" value="KAL3407494.1"/>
    <property type="molecule type" value="Genomic_DNA"/>
</dbReference>
<organism evidence="2 3">
    <name type="scientific">Trichogramma kaykai</name>
    <dbReference type="NCBI Taxonomy" id="54128"/>
    <lineage>
        <taxon>Eukaryota</taxon>
        <taxon>Metazoa</taxon>
        <taxon>Ecdysozoa</taxon>
        <taxon>Arthropoda</taxon>
        <taxon>Hexapoda</taxon>
        <taxon>Insecta</taxon>
        <taxon>Pterygota</taxon>
        <taxon>Neoptera</taxon>
        <taxon>Endopterygota</taxon>
        <taxon>Hymenoptera</taxon>
        <taxon>Apocrita</taxon>
        <taxon>Proctotrupomorpha</taxon>
        <taxon>Chalcidoidea</taxon>
        <taxon>Trichogrammatidae</taxon>
        <taxon>Trichogramma</taxon>
    </lineage>
</organism>
<dbReference type="AlphaFoldDB" id="A0ABD2XRY5"/>
<accession>A0ABD2XRY5</accession>
<feature type="signal peptide" evidence="1">
    <location>
        <begin position="1"/>
        <end position="18"/>
    </location>
</feature>
<dbReference type="Proteomes" id="UP001627154">
    <property type="component" value="Unassembled WGS sequence"/>
</dbReference>
<reference evidence="2 3" key="1">
    <citation type="journal article" date="2024" name="bioRxiv">
        <title>A reference genome for Trichogramma kaykai: A tiny desert-dwelling parasitoid wasp with competing sex-ratio distorters.</title>
        <authorList>
            <person name="Culotta J."/>
            <person name="Lindsey A.R."/>
        </authorList>
    </citation>
    <scope>NUCLEOTIDE SEQUENCE [LARGE SCALE GENOMIC DNA]</scope>
    <source>
        <strain evidence="2 3">KSX58</strain>
    </source>
</reference>
<evidence type="ECO:0000313" key="2">
    <source>
        <dbReference type="EMBL" id="KAL3407494.1"/>
    </source>
</evidence>
<proteinExistence type="predicted"/>
<sequence length="234" mass="26236">MKLTTALAVLFLVCRAQARSVESDGKDQLKVLVDHLEDTMKPSLTETRQQVNKIKTDMIKGKETVVKNRDKLVSEFLAQGFLSSTKDKILLAAASMSNDTSSCMSKSYAITLEIAYSKNVLRYCVDAALPNHLKPVNEVLQTIDKTILNVDVYVKAVKRCLDDAECLKDAKDAIDELERKAQGQVNLWKLRDQHHKLLKDLAACEKQTAFDVLIAQFRAAEDDVRKCLVKLIPV</sequence>
<name>A0ABD2XRY5_9HYME</name>
<protein>
    <submittedName>
        <fullName evidence="2">Uncharacterized protein</fullName>
    </submittedName>
</protein>
<evidence type="ECO:0000256" key="1">
    <source>
        <dbReference type="SAM" id="SignalP"/>
    </source>
</evidence>
<feature type="chain" id="PRO_5044776722" evidence="1">
    <location>
        <begin position="19"/>
        <end position="234"/>
    </location>
</feature>